<keyword evidence="1" id="KW-0812">Transmembrane</keyword>
<sequence length="344" mass="39848">MRKFNFHYFPRDIDSGDLVENFLVSAIASILVIRLFLQITGFPILGGENFHIAHMLWGGFLMMVAVIGLLVFLNKETKYIASILGGIGFGTFIDELGKFITKDNNYFYQPTIGIIYVVFVLLFLGARVIEKYFRPNKQEYAINALDMTKQIIMHDLDVHEKERALYFLKQSDPDNPVVKMLTEALREVKTRSVAKKNLFHKIRDYVKTRYVSLIHYPKFIKLIITFFVIISVVNVLNALFNFSAAQTFSEWGQLIFSLFSGILVLAGVYILRYHRSRRNAYELFKYAILVSILLTQFFRFLEQELSAIFGLLLNLVILSVLQYLIYQESLLTKKERVEVSLPAE</sequence>
<protein>
    <submittedName>
        <fullName evidence="2">Uncharacterized protein</fullName>
    </submittedName>
</protein>
<evidence type="ECO:0000256" key="1">
    <source>
        <dbReference type="SAM" id="Phobius"/>
    </source>
</evidence>
<proteinExistence type="predicted"/>
<name>A0A0G0PYF6_9BACT</name>
<organism evidence="2 3">
    <name type="scientific">Candidatus Woesebacteria bacterium GW2011_GWA1_39_8</name>
    <dbReference type="NCBI Taxonomy" id="1618552"/>
    <lineage>
        <taxon>Bacteria</taxon>
        <taxon>Candidatus Woeseibacteriota</taxon>
    </lineage>
</organism>
<comment type="caution">
    <text evidence="2">The sequence shown here is derived from an EMBL/GenBank/DDBJ whole genome shotgun (WGS) entry which is preliminary data.</text>
</comment>
<feature type="transmembrane region" description="Helical" evidence="1">
    <location>
        <begin position="251"/>
        <end position="271"/>
    </location>
</feature>
<accession>A0A0G0PYF6</accession>
<feature type="transmembrane region" description="Helical" evidence="1">
    <location>
        <begin position="219"/>
        <end position="239"/>
    </location>
</feature>
<dbReference type="AlphaFoldDB" id="A0A0G0PYF6"/>
<reference evidence="2 3" key="1">
    <citation type="journal article" date="2015" name="Nature">
        <title>rRNA introns, odd ribosomes, and small enigmatic genomes across a large radiation of phyla.</title>
        <authorList>
            <person name="Brown C.T."/>
            <person name="Hug L.A."/>
            <person name="Thomas B.C."/>
            <person name="Sharon I."/>
            <person name="Castelle C.J."/>
            <person name="Singh A."/>
            <person name="Wilkins M.J."/>
            <person name="Williams K.H."/>
            <person name="Banfield J.F."/>
        </authorList>
    </citation>
    <scope>NUCLEOTIDE SEQUENCE [LARGE SCALE GENOMIC DNA]</scope>
</reference>
<gene>
    <name evidence="2" type="ORF">UT61_C0013G0020</name>
</gene>
<feature type="transmembrane region" description="Helical" evidence="1">
    <location>
        <begin position="307"/>
        <end position="326"/>
    </location>
</feature>
<feature type="transmembrane region" description="Helical" evidence="1">
    <location>
        <begin position="283"/>
        <end position="301"/>
    </location>
</feature>
<feature type="transmembrane region" description="Helical" evidence="1">
    <location>
        <begin position="21"/>
        <end position="45"/>
    </location>
</feature>
<feature type="transmembrane region" description="Helical" evidence="1">
    <location>
        <begin position="51"/>
        <end position="72"/>
    </location>
</feature>
<evidence type="ECO:0000313" key="2">
    <source>
        <dbReference type="EMBL" id="KKR30106.1"/>
    </source>
</evidence>
<feature type="transmembrane region" description="Helical" evidence="1">
    <location>
        <begin position="79"/>
        <end position="100"/>
    </location>
</feature>
<evidence type="ECO:0000313" key="3">
    <source>
        <dbReference type="Proteomes" id="UP000034793"/>
    </source>
</evidence>
<dbReference type="Proteomes" id="UP000034793">
    <property type="component" value="Unassembled WGS sequence"/>
</dbReference>
<feature type="transmembrane region" description="Helical" evidence="1">
    <location>
        <begin position="106"/>
        <end position="129"/>
    </location>
</feature>
<dbReference type="EMBL" id="LBXL01000013">
    <property type="protein sequence ID" value="KKR30106.1"/>
    <property type="molecule type" value="Genomic_DNA"/>
</dbReference>
<keyword evidence="1" id="KW-1133">Transmembrane helix</keyword>
<keyword evidence="1" id="KW-0472">Membrane</keyword>